<dbReference type="EMBL" id="BGPR01050057">
    <property type="protein sequence ID" value="GBO27072.1"/>
    <property type="molecule type" value="Genomic_DNA"/>
</dbReference>
<evidence type="ECO:0000259" key="2">
    <source>
        <dbReference type="Pfam" id="PF01826"/>
    </source>
</evidence>
<evidence type="ECO:0000256" key="1">
    <source>
        <dbReference type="SAM" id="SignalP"/>
    </source>
</evidence>
<accession>A0A4Y2VQZ5</accession>
<sequence>MKWFLFISFLALVLIASISSQACPPNQRYLECGTCDQICDREPRGCAAVCREPGCYCQRGYFRAKPSNSSECVLPSNCPGYPLCYIQSFINTLTSSVLILGQLYFHFLG</sequence>
<dbReference type="PROSITE" id="PS51257">
    <property type="entry name" value="PROKAR_LIPOPROTEIN"/>
    <property type="match status" value="1"/>
</dbReference>
<evidence type="ECO:0000313" key="4">
    <source>
        <dbReference type="Proteomes" id="UP000499080"/>
    </source>
</evidence>
<feature type="domain" description="TIL" evidence="2">
    <location>
        <begin position="23"/>
        <end position="78"/>
    </location>
</feature>
<feature type="chain" id="PRO_5021212190" description="TIL domain-containing protein" evidence="1">
    <location>
        <begin position="21"/>
        <end position="109"/>
    </location>
</feature>
<dbReference type="OrthoDB" id="6689276at2759"/>
<reference evidence="3 4" key="1">
    <citation type="journal article" date="2019" name="Sci. Rep.">
        <title>Orb-weaving spider Araneus ventricosus genome elucidates the spidroin gene catalogue.</title>
        <authorList>
            <person name="Kono N."/>
            <person name="Nakamura H."/>
            <person name="Ohtoshi R."/>
            <person name="Moran D.A.P."/>
            <person name="Shinohara A."/>
            <person name="Yoshida Y."/>
            <person name="Fujiwara M."/>
            <person name="Mori M."/>
            <person name="Tomita M."/>
            <person name="Arakawa K."/>
        </authorList>
    </citation>
    <scope>NUCLEOTIDE SEQUENCE [LARGE SCALE GENOMIC DNA]</scope>
</reference>
<dbReference type="AlphaFoldDB" id="A0A4Y2VQZ5"/>
<keyword evidence="4" id="KW-1185">Reference proteome</keyword>
<keyword evidence="1" id="KW-0732">Signal</keyword>
<dbReference type="Gene3D" id="2.10.25.10">
    <property type="entry name" value="Laminin"/>
    <property type="match status" value="1"/>
</dbReference>
<feature type="signal peptide" evidence="1">
    <location>
        <begin position="1"/>
        <end position="20"/>
    </location>
</feature>
<organism evidence="3 4">
    <name type="scientific">Araneus ventricosus</name>
    <name type="common">Orbweaver spider</name>
    <name type="synonym">Epeira ventricosa</name>
    <dbReference type="NCBI Taxonomy" id="182803"/>
    <lineage>
        <taxon>Eukaryota</taxon>
        <taxon>Metazoa</taxon>
        <taxon>Ecdysozoa</taxon>
        <taxon>Arthropoda</taxon>
        <taxon>Chelicerata</taxon>
        <taxon>Arachnida</taxon>
        <taxon>Araneae</taxon>
        <taxon>Araneomorphae</taxon>
        <taxon>Entelegynae</taxon>
        <taxon>Araneoidea</taxon>
        <taxon>Araneidae</taxon>
        <taxon>Araneus</taxon>
    </lineage>
</organism>
<proteinExistence type="predicted"/>
<evidence type="ECO:0000313" key="3">
    <source>
        <dbReference type="EMBL" id="GBO27072.1"/>
    </source>
</evidence>
<name>A0A4Y2VQZ5_ARAVE</name>
<dbReference type="SUPFAM" id="SSF57567">
    <property type="entry name" value="Serine protease inhibitors"/>
    <property type="match status" value="1"/>
</dbReference>
<gene>
    <name evidence="3" type="ORF">AVEN_205670_1</name>
</gene>
<protein>
    <recommendedName>
        <fullName evidence="2">TIL domain-containing protein</fullName>
    </recommendedName>
</protein>
<dbReference type="CDD" id="cd19941">
    <property type="entry name" value="TIL"/>
    <property type="match status" value="1"/>
</dbReference>
<dbReference type="InterPro" id="IPR002919">
    <property type="entry name" value="TIL_dom"/>
</dbReference>
<comment type="caution">
    <text evidence="3">The sequence shown here is derived from an EMBL/GenBank/DDBJ whole genome shotgun (WGS) entry which is preliminary data.</text>
</comment>
<dbReference type="InterPro" id="IPR036084">
    <property type="entry name" value="Ser_inhib-like_sf"/>
</dbReference>
<dbReference type="Proteomes" id="UP000499080">
    <property type="component" value="Unassembled WGS sequence"/>
</dbReference>
<dbReference type="Pfam" id="PF01826">
    <property type="entry name" value="TIL"/>
    <property type="match status" value="1"/>
</dbReference>